<dbReference type="InterPro" id="IPR004437">
    <property type="entry name" value="ParB/RepB/Spo0J"/>
</dbReference>
<dbReference type="InterPro" id="IPR050336">
    <property type="entry name" value="Chromosome_partition/occlusion"/>
</dbReference>
<dbReference type="GO" id="GO:0003677">
    <property type="term" value="F:DNA binding"/>
    <property type="evidence" value="ECO:0007669"/>
    <property type="project" value="InterPro"/>
</dbReference>
<proteinExistence type="inferred from homology"/>
<dbReference type="PANTHER" id="PTHR33375:SF1">
    <property type="entry name" value="CHROMOSOME-PARTITIONING PROTEIN PARB-RELATED"/>
    <property type="match status" value="1"/>
</dbReference>
<name>C7RVT3_ACCRE</name>
<sequence length="319" mass="35186">MAGQARKAAEAGDRFSRAEAVLDQRPTAFHQPSRDPAMVVSSKVAAAGDKRSGRFERIPVDLIDANPYNARRIYRPQRIGELSESIVANGQMQPGIATMRDGGRYVLVAGHYRLAAIRQAGLPTMDVMVHDGLSDRDLFEYSYRENSERDSQSALDDAMAWREMLDRNVYPNETALAGVVRKSLANVNRTLSILKLSGTVLDLVGQNPETFPMSCLSELVLLEAVAGTKTALVFAEKVGQGEIGRKEIIEARMRIETPKSRKRKEISRQYKIHVSDGTQIGALKEWDSGRVSLDVVVSSAADRVALINELKKRFSIGDA</sequence>
<dbReference type="Gene3D" id="1.10.10.2830">
    <property type="match status" value="1"/>
</dbReference>
<dbReference type="GO" id="GO:0005694">
    <property type="term" value="C:chromosome"/>
    <property type="evidence" value="ECO:0007669"/>
    <property type="project" value="TreeGrafter"/>
</dbReference>
<comment type="similarity">
    <text evidence="1">Belongs to the ParB family.</text>
</comment>
<evidence type="ECO:0000259" key="3">
    <source>
        <dbReference type="SMART" id="SM00470"/>
    </source>
</evidence>
<keyword evidence="4" id="KW-0614">Plasmid</keyword>
<dbReference type="InterPro" id="IPR003115">
    <property type="entry name" value="ParB_N"/>
</dbReference>
<organism evidence="4">
    <name type="scientific">Accumulibacter regalis</name>
    <dbReference type="NCBI Taxonomy" id="522306"/>
    <lineage>
        <taxon>Bacteria</taxon>
        <taxon>Pseudomonadati</taxon>
        <taxon>Pseudomonadota</taxon>
        <taxon>Betaproteobacteria</taxon>
        <taxon>Candidatus Accumulibacter</taxon>
    </lineage>
</organism>
<dbReference type="SMART" id="SM00470">
    <property type="entry name" value="ParB"/>
    <property type="match status" value="1"/>
</dbReference>
<geneLocation type="plasmid" evidence="4">
    <name>pAph01</name>
</geneLocation>
<dbReference type="SUPFAM" id="SSF109709">
    <property type="entry name" value="KorB DNA-binding domain-like"/>
    <property type="match status" value="1"/>
</dbReference>
<dbReference type="KEGG" id="app:CAP2UW1_4611"/>
<feature type="compositionally biased region" description="Basic and acidic residues" evidence="2">
    <location>
        <begin position="7"/>
        <end position="22"/>
    </location>
</feature>
<evidence type="ECO:0000256" key="2">
    <source>
        <dbReference type="SAM" id="MobiDB-lite"/>
    </source>
</evidence>
<gene>
    <name evidence="4" type="ordered locus">CAP2UW1_4611</name>
</gene>
<accession>C7RVT3</accession>
<feature type="domain" description="ParB-like N-terminal" evidence="3">
    <location>
        <begin position="56"/>
        <end position="147"/>
    </location>
</feature>
<reference evidence="4" key="1">
    <citation type="submission" date="2009-08" db="EMBL/GenBank/DDBJ databases">
        <authorList>
            <consortium name="US DOE Joint Genome Institute"/>
            <person name="Lucas S."/>
            <person name="Copeland A."/>
            <person name="Lapidus A."/>
            <person name="Glavina del Rio T."/>
            <person name="Dalin E."/>
            <person name="Tice H."/>
            <person name="Bruce D."/>
            <person name="Barry K."/>
            <person name="Pitluck S."/>
            <person name="Lowry S."/>
            <person name="Larimer F."/>
            <person name="Land M."/>
            <person name="Hauser L."/>
            <person name="Kyrpides N."/>
            <person name="Ivanova N."/>
            <person name="McMahon K.D."/>
            <person name="Hugenholtz P."/>
        </authorList>
    </citation>
    <scope>NUCLEOTIDE SEQUENCE</scope>
    <source>
        <strain evidence="4">UW-1</strain>
        <plasmid evidence="4">pAph01</plasmid>
    </source>
</reference>
<dbReference type="Pfam" id="PF02195">
    <property type="entry name" value="ParB_N"/>
    <property type="match status" value="1"/>
</dbReference>
<dbReference type="EMBL" id="CP001716">
    <property type="protein sequence ID" value="ACV37743.1"/>
    <property type="molecule type" value="Genomic_DNA"/>
</dbReference>
<dbReference type="OrthoDB" id="8526040at2"/>
<dbReference type="HOGENOM" id="CLU_023853_2_0_4"/>
<dbReference type="AlphaFoldDB" id="C7RVT3"/>
<dbReference type="InterPro" id="IPR036086">
    <property type="entry name" value="ParB/Sulfiredoxin_sf"/>
</dbReference>
<dbReference type="Gene3D" id="3.90.1530.30">
    <property type="match status" value="1"/>
</dbReference>
<dbReference type="GO" id="GO:0007059">
    <property type="term" value="P:chromosome segregation"/>
    <property type="evidence" value="ECO:0007669"/>
    <property type="project" value="TreeGrafter"/>
</dbReference>
<feature type="region of interest" description="Disordered" evidence="2">
    <location>
        <begin position="1"/>
        <end position="36"/>
    </location>
</feature>
<protein>
    <recommendedName>
        <fullName evidence="3">ParB-like N-terminal domain-containing protein</fullName>
    </recommendedName>
</protein>
<dbReference type="SUPFAM" id="SSF110849">
    <property type="entry name" value="ParB/Sulfiredoxin"/>
    <property type="match status" value="1"/>
</dbReference>
<evidence type="ECO:0000313" key="4">
    <source>
        <dbReference type="EMBL" id="ACV37743.1"/>
    </source>
</evidence>
<dbReference type="NCBIfam" id="TIGR00180">
    <property type="entry name" value="parB_part"/>
    <property type="match status" value="1"/>
</dbReference>
<reference evidence="4" key="2">
    <citation type="submission" date="2009-09" db="EMBL/GenBank/DDBJ databases">
        <title>Complete sequence of plasmid1 of Candidatus Accumulibacter phosphatis clade IIA str. UW-1.</title>
        <authorList>
            <consortium name="US DOE Joint Genome Institute"/>
            <person name="Martin H.G."/>
            <person name="Ivanova N."/>
            <person name="Kunin V."/>
            <person name="Warnecke F."/>
            <person name="Barry K."/>
            <person name="He S."/>
            <person name="Salamov A."/>
            <person name="Szeto E."/>
            <person name="Dalin E."/>
            <person name="Pangilinan J.L."/>
            <person name="Lapidus A."/>
            <person name="Lowry S."/>
            <person name="Kyrpides N.C."/>
            <person name="McMahon K.D."/>
            <person name="Hugenholtz P."/>
        </authorList>
    </citation>
    <scope>NUCLEOTIDE SEQUENCE [LARGE SCALE GENOMIC DNA]</scope>
    <source>
        <plasmid evidence="4">pAph01</plasmid>
        <plasmid evidence="4">UW-1</plasmid>
    </source>
</reference>
<evidence type="ECO:0000256" key="1">
    <source>
        <dbReference type="ARBA" id="ARBA00006295"/>
    </source>
</evidence>
<dbReference type="PANTHER" id="PTHR33375">
    <property type="entry name" value="CHROMOSOME-PARTITIONING PROTEIN PARB-RELATED"/>
    <property type="match status" value="1"/>
</dbReference>